<dbReference type="Proteomes" id="UP000727407">
    <property type="component" value="Unassembled WGS sequence"/>
</dbReference>
<protein>
    <submittedName>
        <fullName evidence="3">Mast cell tryptase-like</fullName>
    </submittedName>
</protein>
<keyword evidence="1" id="KW-1015">Disulfide bond</keyword>
<dbReference type="Gene3D" id="2.40.10.10">
    <property type="entry name" value="Trypsin-like serine proteases"/>
    <property type="match status" value="1"/>
</dbReference>
<feature type="non-terminal residue" evidence="3">
    <location>
        <position position="1"/>
    </location>
</feature>
<evidence type="ECO:0000259" key="2">
    <source>
        <dbReference type="PROSITE" id="PS50240"/>
    </source>
</evidence>
<gene>
    <name evidence="3" type="ORF">DAT39_006493</name>
</gene>
<dbReference type="PANTHER" id="PTHR24252:SF7">
    <property type="entry name" value="HYALIN"/>
    <property type="match status" value="1"/>
</dbReference>
<dbReference type="InterPro" id="IPR043504">
    <property type="entry name" value="Peptidase_S1_PA_chymotrypsin"/>
</dbReference>
<dbReference type="PROSITE" id="PS50240">
    <property type="entry name" value="TRYPSIN_DOM"/>
    <property type="match status" value="1"/>
</dbReference>
<evidence type="ECO:0000313" key="4">
    <source>
        <dbReference type="Proteomes" id="UP000727407"/>
    </source>
</evidence>
<keyword evidence="4" id="KW-1185">Reference proteome</keyword>
<dbReference type="GO" id="GO:0006508">
    <property type="term" value="P:proteolysis"/>
    <property type="evidence" value="ECO:0007669"/>
    <property type="project" value="InterPro"/>
</dbReference>
<dbReference type="OrthoDB" id="10002959at2759"/>
<dbReference type="SUPFAM" id="SSF50494">
    <property type="entry name" value="Trypsin-like serine proteases"/>
    <property type="match status" value="1"/>
</dbReference>
<organism evidence="3 4">
    <name type="scientific">Clarias magur</name>
    <name type="common">Asian catfish</name>
    <name type="synonym">Macropteronotus magur</name>
    <dbReference type="NCBI Taxonomy" id="1594786"/>
    <lineage>
        <taxon>Eukaryota</taxon>
        <taxon>Metazoa</taxon>
        <taxon>Chordata</taxon>
        <taxon>Craniata</taxon>
        <taxon>Vertebrata</taxon>
        <taxon>Euteleostomi</taxon>
        <taxon>Actinopterygii</taxon>
        <taxon>Neopterygii</taxon>
        <taxon>Teleostei</taxon>
        <taxon>Ostariophysi</taxon>
        <taxon>Siluriformes</taxon>
        <taxon>Clariidae</taxon>
        <taxon>Clarias</taxon>
    </lineage>
</organism>
<evidence type="ECO:0000256" key="1">
    <source>
        <dbReference type="ARBA" id="ARBA00023157"/>
    </source>
</evidence>
<dbReference type="GO" id="GO:0004252">
    <property type="term" value="F:serine-type endopeptidase activity"/>
    <property type="evidence" value="ECO:0007669"/>
    <property type="project" value="InterPro"/>
</dbReference>
<dbReference type="AlphaFoldDB" id="A0A8J4UPW9"/>
<reference evidence="3" key="1">
    <citation type="submission" date="2020-07" db="EMBL/GenBank/DDBJ databases">
        <title>Clarias magur genome sequencing, assembly and annotation.</title>
        <authorList>
            <person name="Kushwaha B."/>
            <person name="Kumar R."/>
            <person name="Das P."/>
            <person name="Joshi C.G."/>
            <person name="Kumar D."/>
            <person name="Nagpure N.S."/>
            <person name="Pandey M."/>
            <person name="Agarwal S."/>
            <person name="Srivastava S."/>
            <person name="Singh M."/>
            <person name="Sahoo L."/>
            <person name="Jayasankar P."/>
            <person name="Meher P.K."/>
            <person name="Koringa P.G."/>
            <person name="Iquebal M.A."/>
            <person name="Das S.P."/>
            <person name="Bit A."/>
            <person name="Patnaik S."/>
            <person name="Patel N."/>
            <person name="Shah T.M."/>
            <person name="Hinsu A."/>
            <person name="Jena J.K."/>
        </authorList>
    </citation>
    <scope>NUCLEOTIDE SEQUENCE</scope>
    <source>
        <strain evidence="3">CIFAMagur01</strain>
        <tissue evidence="3">Testis</tissue>
    </source>
</reference>
<dbReference type="InterPro" id="IPR009003">
    <property type="entry name" value="Peptidase_S1_PA"/>
</dbReference>
<name>A0A8J4UPW9_CLAMG</name>
<feature type="domain" description="Peptidase S1" evidence="2">
    <location>
        <begin position="1"/>
        <end position="99"/>
    </location>
</feature>
<dbReference type="Pfam" id="PF00089">
    <property type="entry name" value="Trypsin"/>
    <property type="match status" value="1"/>
</dbReference>
<proteinExistence type="predicted"/>
<accession>A0A8J4UPW9</accession>
<evidence type="ECO:0000313" key="3">
    <source>
        <dbReference type="EMBL" id="KAF5903777.1"/>
    </source>
</evidence>
<comment type="caution">
    <text evidence="3">The sequence shown here is derived from an EMBL/GenBank/DDBJ whole genome shotgun (WGS) entry which is preliminary data.</text>
</comment>
<dbReference type="EMBL" id="QNUK01000068">
    <property type="protein sequence ID" value="KAF5903777.1"/>
    <property type="molecule type" value="Genomic_DNA"/>
</dbReference>
<dbReference type="InterPro" id="IPR001254">
    <property type="entry name" value="Trypsin_dom"/>
</dbReference>
<dbReference type="PANTHER" id="PTHR24252">
    <property type="entry name" value="ACROSIN-RELATED"/>
    <property type="match status" value="1"/>
</dbReference>
<sequence length="99" mass="10398">MPLPGPGLGSTDAASITLVLGIQNLQGTNSNMQKRRPSQINIHPNYNPNTLNNDIALVQLSASVTFNANVLPVCLAATNSSLRGGTKVWVTGWGEIATN</sequence>